<dbReference type="InterPro" id="IPR001214">
    <property type="entry name" value="SET_dom"/>
</dbReference>
<dbReference type="PANTHER" id="PTHR45747">
    <property type="entry name" value="HISTONE-LYSINE N-METHYLTRANSFERASE E(Z)"/>
    <property type="match status" value="1"/>
</dbReference>
<gene>
    <name evidence="9" type="ORF">AGERDE_LOCUS4485</name>
</gene>
<dbReference type="EMBL" id="CAJVPL010000520">
    <property type="protein sequence ID" value="CAG8505820.1"/>
    <property type="molecule type" value="Genomic_DNA"/>
</dbReference>
<keyword evidence="1" id="KW-0489">Methyltransferase</keyword>
<dbReference type="OrthoDB" id="308383at2759"/>
<dbReference type="GO" id="GO:0003682">
    <property type="term" value="F:chromatin binding"/>
    <property type="evidence" value="ECO:0007669"/>
    <property type="project" value="TreeGrafter"/>
</dbReference>
<dbReference type="Pfam" id="PF00856">
    <property type="entry name" value="SET"/>
    <property type="match status" value="1"/>
</dbReference>
<evidence type="ECO:0000259" key="7">
    <source>
        <dbReference type="PROSITE" id="PS50280"/>
    </source>
</evidence>
<keyword evidence="4" id="KW-0805">Transcription regulation</keyword>
<dbReference type="CDD" id="cd10519">
    <property type="entry name" value="SET_EZH"/>
    <property type="match status" value="1"/>
</dbReference>
<feature type="domain" description="SET" evidence="7">
    <location>
        <begin position="550"/>
        <end position="665"/>
    </location>
</feature>
<evidence type="ECO:0000256" key="1">
    <source>
        <dbReference type="ARBA" id="ARBA00022603"/>
    </source>
</evidence>
<dbReference type="Gene3D" id="2.170.270.10">
    <property type="entry name" value="SET domain"/>
    <property type="match status" value="1"/>
</dbReference>
<dbReference type="FunFam" id="2.170.270.10:FF:000001">
    <property type="entry name" value="Putative histone-lysine N-methyltransferase EZH2"/>
    <property type="match status" value="1"/>
</dbReference>
<dbReference type="PROSITE" id="PS51633">
    <property type="entry name" value="CXC"/>
    <property type="match status" value="1"/>
</dbReference>
<dbReference type="InterPro" id="IPR026489">
    <property type="entry name" value="CXC_dom"/>
</dbReference>
<dbReference type="Pfam" id="PF21358">
    <property type="entry name" value="Ezh2_MCSS"/>
    <property type="match status" value="1"/>
</dbReference>
<evidence type="ECO:0000256" key="3">
    <source>
        <dbReference type="ARBA" id="ARBA00022691"/>
    </source>
</evidence>
<evidence type="ECO:0000259" key="8">
    <source>
        <dbReference type="PROSITE" id="PS51633"/>
    </source>
</evidence>
<accession>A0A9N8ZSZ5</accession>
<organism evidence="9 10">
    <name type="scientific">Ambispora gerdemannii</name>
    <dbReference type="NCBI Taxonomy" id="144530"/>
    <lineage>
        <taxon>Eukaryota</taxon>
        <taxon>Fungi</taxon>
        <taxon>Fungi incertae sedis</taxon>
        <taxon>Mucoromycota</taxon>
        <taxon>Glomeromycotina</taxon>
        <taxon>Glomeromycetes</taxon>
        <taxon>Archaeosporales</taxon>
        <taxon>Ambisporaceae</taxon>
        <taxon>Ambispora</taxon>
    </lineage>
</organism>
<protein>
    <submittedName>
        <fullName evidence="9">4657_t:CDS:1</fullName>
    </submittedName>
</protein>
<keyword evidence="10" id="KW-1185">Reference proteome</keyword>
<sequence length="683" mass="78456">MEKQLLIQVDEEYHRIRQEFYNNKLIESQKMFLENNQRIQDLRNNKRALHRIKPIIGSHDVIYPLQEIKRGKAASNTSQKKKAKSAVEKKMGLSSSEFTVQSSVHNGPQVKNNEQLASISLNNWKPLPRYTLWTPIPHSSKTEDDPVLRHLHYFGEEDDNEEEINYMDFYDDIVVGEKTHDLEVVAFNTLRSLFEQNNISINVLENCAASRGLSLCKTLSKSREAKQSINVDEIDDGDEQEQLALAEMLLKASEKILKTSAKNLLSGYLEKISTDKTNQESFATVNTNVDNHLDFVMAETMMRSYASLWCRRCYVYDCGLHGTESRPTKNKKRPLFITLNEPCGSLCYMNEENKRNYQGSKHFEDWNSVEIALYKRAREIYGKKNYCAVSVIVKTKACQQVYQRAQFYESNPNEDDTLGESSFDELKQRGGRLKRTMARISGIEIDAADHLEYRPCDHPGKVCDSTCPCVQGNLFCEKYCRCDYDCSRRFFGCNCSNIKACNLRSCFCFANYRECDPDICSCSACELQISAHDFDRRPCKNTAIQRGKAKHTIVGISAVAGWGLFVKEPVKKNEFLGEYVGEVISQAEADRRGKIYDKRGTSFLFNLNKEKVVDATRKGNKFRFVNHSSDPNSYARVTLVNGEHRIGLYAQFDLDPGQELFFDYRYEGETLKFVPCEREIPAK</sequence>
<dbReference type="SMART" id="SM00317">
    <property type="entry name" value="SET"/>
    <property type="match status" value="1"/>
</dbReference>
<evidence type="ECO:0000313" key="9">
    <source>
        <dbReference type="EMBL" id="CAG8505820.1"/>
    </source>
</evidence>
<dbReference type="PANTHER" id="PTHR45747:SF4">
    <property type="entry name" value="HISTONE-LYSINE N-METHYLTRANSFERASE E(Z)"/>
    <property type="match status" value="1"/>
</dbReference>
<evidence type="ECO:0000256" key="4">
    <source>
        <dbReference type="ARBA" id="ARBA00023015"/>
    </source>
</evidence>
<keyword evidence="5" id="KW-0804">Transcription</keyword>
<name>A0A9N8ZSZ5_9GLOM</name>
<dbReference type="InterPro" id="IPR045318">
    <property type="entry name" value="EZH1/2-like"/>
</dbReference>
<dbReference type="GO" id="GO:0031507">
    <property type="term" value="P:heterochromatin formation"/>
    <property type="evidence" value="ECO:0007669"/>
    <property type="project" value="TreeGrafter"/>
</dbReference>
<keyword evidence="3" id="KW-0949">S-adenosyl-L-methionine</keyword>
<dbReference type="SUPFAM" id="SSF82199">
    <property type="entry name" value="SET domain"/>
    <property type="match status" value="1"/>
</dbReference>
<dbReference type="GO" id="GO:0140951">
    <property type="term" value="F:histone H3K27 trimethyltransferase activity"/>
    <property type="evidence" value="ECO:0007669"/>
    <property type="project" value="UniProtKB-EC"/>
</dbReference>
<dbReference type="AlphaFoldDB" id="A0A9N8ZSZ5"/>
<proteinExistence type="predicted"/>
<dbReference type="InterPro" id="IPR046341">
    <property type="entry name" value="SET_dom_sf"/>
</dbReference>
<dbReference type="InterPro" id="IPR048358">
    <property type="entry name" value="EZH1/2_MCSS"/>
</dbReference>
<evidence type="ECO:0000256" key="6">
    <source>
        <dbReference type="ARBA" id="ARBA00048568"/>
    </source>
</evidence>
<reference evidence="9" key="1">
    <citation type="submission" date="2021-06" db="EMBL/GenBank/DDBJ databases">
        <authorList>
            <person name="Kallberg Y."/>
            <person name="Tangrot J."/>
            <person name="Rosling A."/>
        </authorList>
    </citation>
    <scope>NUCLEOTIDE SEQUENCE</scope>
    <source>
        <strain evidence="9">MT106</strain>
    </source>
</reference>
<comment type="catalytic activity">
    <reaction evidence="6">
        <text>L-lysyl(27)-[histone H3] + 3 S-adenosyl-L-methionine = N(6),N(6),N(6)-trimethyl-L-lysyl(27)-[histone H3] + 3 S-adenosyl-L-homocysteine + 3 H(+)</text>
        <dbReference type="Rhea" id="RHEA:60292"/>
        <dbReference type="Rhea" id="RHEA-COMP:15535"/>
        <dbReference type="Rhea" id="RHEA-COMP:15548"/>
        <dbReference type="ChEBI" id="CHEBI:15378"/>
        <dbReference type="ChEBI" id="CHEBI:29969"/>
        <dbReference type="ChEBI" id="CHEBI:57856"/>
        <dbReference type="ChEBI" id="CHEBI:59789"/>
        <dbReference type="ChEBI" id="CHEBI:61961"/>
        <dbReference type="EC" id="2.1.1.356"/>
    </reaction>
</comment>
<evidence type="ECO:0000313" key="10">
    <source>
        <dbReference type="Proteomes" id="UP000789831"/>
    </source>
</evidence>
<keyword evidence="2" id="KW-0808">Transferase</keyword>
<dbReference type="Proteomes" id="UP000789831">
    <property type="component" value="Unassembled WGS sequence"/>
</dbReference>
<feature type="domain" description="CXC" evidence="8">
    <location>
        <begin position="433"/>
        <end position="540"/>
    </location>
</feature>
<dbReference type="GO" id="GO:0005634">
    <property type="term" value="C:nucleus"/>
    <property type="evidence" value="ECO:0007669"/>
    <property type="project" value="TreeGrafter"/>
</dbReference>
<evidence type="ECO:0000256" key="5">
    <source>
        <dbReference type="ARBA" id="ARBA00023163"/>
    </source>
</evidence>
<evidence type="ECO:0000256" key="2">
    <source>
        <dbReference type="ARBA" id="ARBA00022679"/>
    </source>
</evidence>
<comment type="caution">
    <text evidence="9">The sequence shown here is derived from an EMBL/GenBank/DDBJ whole genome shotgun (WGS) entry which is preliminary data.</text>
</comment>
<dbReference type="PROSITE" id="PS50280">
    <property type="entry name" value="SET"/>
    <property type="match status" value="1"/>
</dbReference>
<dbReference type="GO" id="GO:0032259">
    <property type="term" value="P:methylation"/>
    <property type="evidence" value="ECO:0007669"/>
    <property type="project" value="UniProtKB-KW"/>
</dbReference>